<evidence type="ECO:0000256" key="8">
    <source>
        <dbReference type="ARBA" id="ARBA00022679"/>
    </source>
</evidence>
<dbReference type="Gene3D" id="3.30.420.40">
    <property type="match status" value="2"/>
</dbReference>
<dbReference type="SUPFAM" id="SSF53067">
    <property type="entry name" value="Actin-like ATPase domain"/>
    <property type="match status" value="2"/>
</dbReference>
<proteinExistence type="inferred from homology"/>
<keyword evidence="18" id="KW-1185">Reference proteome</keyword>
<dbReference type="GO" id="GO:0015937">
    <property type="term" value="P:coenzyme A biosynthetic process"/>
    <property type="evidence" value="ECO:0007669"/>
    <property type="project" value="UniProtKB-UniRule"/>
</dbReference>
<evidence type="ECO:0000256" key="2">
    <source>
        <dbReference type="ARBA" id="ARBA00001958"/>
    </source>
</evidence>
<feature type="binding site" evidence="16">
    <location>
        <position position="90"/>
    </location>
    <ligand>
        <name>substrate</name>
    </ligand>
</feature>
<dbReference type="RefSeq" id="WP_124944806.1">
    <property type="nucleotide sequence ID" value="NZ_BHVT01000003.1"/>
</dbReference>
<evidence type="ECO:0000256" key="4">
    <source>
        <dbReference type="ARBA" id="ARBA00005225"/>
    </source>
</evidence>
<evidence type="ECO:0000256" key="16">
    <source>
        <dbReference type="HAMAP-Rule" id="MF_01274"/>
    </source>
</evidence>
<dbReference type="PANTHER" id="PTHR34265:SF1">
    <property type="entry name" value="TYPE III PANTOTHENATE KINASE"/>
    <property type="match status" value="1"/>
</dbReference>
<evidence type="ECO:0000256" key="11">
    <source>
        <dbReference type="ARBA" id="ARBA00022840"/>
    </source>
</evidence>
<comment type="function">
    <text evidence="16">Catalyzes the phosphorylation of pantothenate (Pan), the first step in CoA biosynthesis.</text>
</comment>
<dbReference type="Pfam" id="PF03309">
    <property type="entry name" value="Pan_kinase"/>
    <property type="match status" value="1"/>
</dbReference>
<dbReference type="CDD" id="cd24015">
    <property type="entry name" value="ASKHA_NBD_PanK-III"/>
    <property type="match status" value="1"/>
</dbReference>
<name>A0A4R3XYY5_9PROT</name>
<keyword evidence="8 16" id="KW-0808">Transferase</keyword>
<dbReference type="PANTHER" id="PTHR34265">
    <property type="entry name" value="TYPE III PANTOTHENATE KINASE"/>
    <property type="match status" value="1"/>
</dbReference>
<feature type="binding site" evidence="16">
    <location>
        <position position="173"/>
    </location>
    <ligand>
        <name>substrate</name>
    </ligand>
</feature>
<dbReference type="InterPro" id="IPR043129">
    <property type="entry name" value="ATPase_NBD"/>
</dbReference>
<comment type="catalytic activity">
    <reaction evidence="1 16">
        <text>(R)-pantothenate + ATP = (R)-4'-phosphopantothenate + ADP + H(+)</text>
        <dbReference type="Rhea" id="RHEA:16373"/>
        <dbReference type="ChEBI" id="CHEBI:10986"/>
        <dbReference type="ChEBI" id="CHEBI:15378"/>
        <dbReference type="ChEBI" id="CHEBI:29032"/>
        <dbReference type="ChEBI" id="CHEBI:30616"/>
        <dbReference type="ChEBI" id="CHEBI:456216"/>
        <dbReference type="EC" id="2.7.1.33"/>
    </reaction>
</comment>
<evidence type="ECO:0000256" key="12">
    <source>
        <dbReference type="ARBA" id="ARBA00022958"/>
    </source>
</evidence>
<keyword evidence="12 16" id="KW-0630">Potassium</keyword>
<comment type="subcellular location">
    <subcellularLocation>
        <location evidence="3 16">Cytoplasm</location>
    </subcellularLocation>
</comment>
<evidence type="ECO:0000313" key="17">
    <source>
        <dbReference type="EMBL" id="TCV83044.1"/>
    </source>
</evidence>
<comment type="caution">
    <text evidence="17">The sequence shown here is derived from an EMBL/GenBank/DDBJ whole genome shotgun (WGS) entry which is preliminary data.</text>
</comment>
<evidence type="ECO:0000313" key="18">
    <source>
        <dbReference type="Proteomes" id="UP000295367"/>
    </source>
</evidence>
<feature type="binding site" evidence="16">
    <location>
        <begin position="6"/>
        <end position="13"/>
    </location>
    <ligand>
        <name>ATP</name>
        <dbReference type="ChEBI" id="CHEBI:30616"/>
    </ligand>
</feature>
<evidence type="ECO:0000256" key="5">
    <source>
        <dbReference type="ARBA" id="ARBA00011738"/>
    </source>
</evidence>
<evidence type="ECO:0000256" key="14">
    <source>
        <dbReference type="ARBA" id="ARBA00038036"/>
    </source>
</evidence>
<feature type="active site" description="Proton acceptor" evidence="16">
    <location>
        <position position="99"/>
    </location>
</feature>
<comment type="pathway">
    <text evidence="4 16">Cofactor biosynthesis; coenzyme A biosynthesis; CoA from (R)-pantothenate: step 1/5.</text>
</comment>
<protein>
    <recommendedName>
        <fullName evidence="15 16">Type III pantothenate kinase</fullName>
        <ecNumber evidence="6 16">2.7.1.33</ecNumber>
    </recommendedName>
    <alternativeName>
        <fullName evidence="16">PanK-III</fullName>
    </alternativeName>
    <alternativeName>
        <fullName evidence="16">Pantothenic acid kinase</fullName>
    </alternativeName>
</protein>
<dbReference type="AlphaFoldDB" id="A0A4R3XYY5"/>
<dbReference type="OrthoDB" id="9781305at2"/>
<keyword evidence="11 16" id="KW-0067">ATP-binding</keyword>
<evidence type="ECO:0000256" key="13">
    <source>
        <dbReference type="ARBA" id="ARBA00022993"/>
    </source>
</evidence>
<evidence type="ECO:0000256" key="7">
    <source>
        <dbReference type="ARBA" id="ARBA00022490"/>
    </source>
</evidence>
<dbReference type="GO" id="GO:0004594">
    <property type="term" value="F:pantothenate kinase activity"/>
    <property type="evidence" value="ECO:0007669"/>
    <property type="project" value="UniProtKB-UniRule"/>
</dbReference>
<evidence type="ECO:0000256" key="1">
    <source>
        <dbReference type="ARBA" id="ARBA00001206"/>
    </source>
</evidence>
<keyword evidence="10 16" id="KW-0418">Kinase</keyword>
<evidence type="ECO:0000256" key="10">
    <source>
        <dbReference type="ARBA" id="ARBA00022777"/>
    </source>
</evidence>
<dbReference type="HAMAP" id="MF_01274">
    <property type="entry name" value="Pantothen_kinase_3"/>
    <property type="match status" value="1"/>
</dbReference>
<evidence type="ECO:0000256" key="3">
    <source>
        <dbReference type="ARBA" id="ARBA00004496"/>
    </source>
</evidence>
<evidence type="ECO:0000256" key="6">
    <source>
        <dbReference type="ARBA" id="ARBA00012102"/>
    </source>
</evidence>
<keyword evidence="13 16" id="KW-0173">Coenzyme A biosynthesis</keyword>
<comment type="cofactor">
    <cofactor evidence="16">
        <name>NH4(+)</name>
        <dbReference type="ChEBI" id="CHEBI:28938"/>
    </cofactor>
    <cofactor evidence="16">
        <name>K(+)</name>
        <dbReference type="ChEBI" id="CHEBI:29103"/>
    </cofactor>
    <text evidence="16">A monovalent cation. Ammonium or potassium.</text>
</comment>
<organism evidence="17 18">
    <name type="scientific">Sulfurirhabdus autotrophica</name>
    <dbReference type="NCBI Taxonomy" id="1706046"/>
    <lineage>
        <taxon>Bacteria</taxon>
        <taxon>Pseudomonadati</taxon>
        <taxon>Pseudomonadota</taxon>
        <taxon>Betaproteobacteria</taxon>
        <taxon>Nitrosomonadales</taxon>
        <taxon>Sulfuricellaceae</taxon>
        <taxon>Sulfurirhabdus</taxon>
    </lineage>
</organism>
<sequence length="242" mass="25845">MILAIDAGNTRIKWGMHDGSGWVSTGTATHLDLVGVAKSWRALATPDVIVISNVAGAKVRSELVVLLGHWHRDPIWIVSRSEECGVINCYSEPERLGSDRWASLIASRAMRLGSCLVVSSGTAMTVDVLLDSGQFLGGIIVPGQQLMMDALSSKTAGVRPLPGGKFTAFPNNTTDAVFNGTMQALAGAIMMMHREVVISHKTEPLCVLSGGNSAVMKSLLDWVPTQIVDNLVLEGLIRIAQK</sequence>
<gene>
    <name evidence="16" type="primary">coaX</name>
    <name evidence="17" type="ORF">EDC63_11780</name>
</gene>
<comment type="caution">
    <text evidence="16">Lacks conserved residue(s) required for the propagation of feature annotation.</text>
</comment>
<comment type="cofactor">
    <cofactor evidence="2">
        <name>K(+)</name>
        <dbReference type="ChEBI" id="CHEBI:29103"/>
    </cofactor>
</comment>
<comment type="similarity">
    <text evidence="14 16">Belongs to the type III pantothenate kinase family.</text>
</comment>
<dbReference type="EMBL" id="SMCO01000017">
    <property type="protein sequence ID" value="TCV83044.1"/>
    <property type="molecule type" value="Genomic_DNA"/>
</dbReference>
<evidence type="ECO:0000256" key="9">
    <source>
        <dbReference type="ARBA" id="ARBA00022741"/>
    </source>
</evidence>
<comment type="subunit">
    <text evidence="5 16">Homodimer.</text>
</comment>
<dbReference type="Proteomes" id="UP000295367">
    <property type="component" value="Unassembled WGS sequence"/>
</dbReference>
<accession>A0A4R3XYY5</accession>
<feature type="binding site" evidence="16">
    <location>
        <begin position="97"/>
        <end position="100"/>
    </location>
    <ligand>
        <name>substrate</name>
    </ligand>
</feature>
<dbReference type="GO" id="GO:0005737">
    <property type="term" value="C:cytoplasm"/>
    <property type="evidence" value="ECO:0007669"/>
    <property type="project" value="UniProtKB-SubCell"/>
</dbReference>
<dbReference type="InterPro" id="IPR004619">
    <property type="entry name" value="Type_III_PanK"/>
</dbReference>
<keyword evidence="9 16" id="KW-0547">Nucleotide-binding</keyword>
<feature type="binding site" evidence="16">
    <location>
        <position position="122"/>
    </location>
    <ligand>
        <name>ATP</name>
        <dbReference type="ChEBI" id="CHEBI:30616"/>
    </ligand>
</feature>
<evidence type="ECO:0000256" key="15">
    <source>
        <dbReference type="ARBA" id="ARBA00040883"/>
    </source>
</evidence>
<keyword evidence="7 16" id="KW-0963">Cytoplasm</keyword>
<dbReference type="NCBIfam" id="TIGR00671">
    <property type="entry name" value="baf"/>
    <property type="match status" value="1"/>
</dbReference>
<reference evidence="17 18" key="1">
    <citation type="submission" date="2019-03" db="EMBL/GenBank/DDBJ databases">
        <title>Genomic Encyclopedia of Type Strains, Phase IV (KMG-IV): sequencing the most valuable type-strain genomes for metagenomic binning, comparative biology and taxonomic classification.</title>
        <authorList>
            <person name="Goeker M."/>
        </authorList>
    </citation>
    <scope>NUCLEOTIDE SEQUENCE [LARGE SCALE GENOMIC DNA]</scope>
    <source>
        <strain evidence="17 18">DSM 100309</strain>
    </source>
</reference>
<dbReference type="UniPathway" id="UPA00241">
    <property type="reaction ID" value="UER00352"/>
</dbReference>
<dbReference type="EC" id="2.7.1.33" evidence="6 16"/>
<dbReference type="GO" id="GO:0005524">
    <property type="term" value="F:ATP binding"/>
    <property type="evidence" value="ECO:0007669"/>
    <property type="project" value="UniProtKB-UniRule"/>
</dbReference>